<protein>
    <recommendedName>
        <fullName evidence="4">Nitrogen fixation protein FixH</fullName>
    </recommendedName>
</protein>
<keyword evidence="1" id="KW-0472">Membrane</keyword>
<keyword evidence="1" id="KW-0812">Transmembrane</keyword>
<dbReference type="Pfam" id="PF05751">
    <property type="entry name" value="FixH"/>
    <property type="match status" value="1"/>
</dbReference>
<dbReference type="RefSeq" id="WP_051239725.1">
    <property type="nucleotide sequence ID" value="NZ_AUFF01000003.1"/>
</dbReference>
<dbReference type="Proteomes" id="UP000029391">
    <property type="component" value="Unassembled WGS sequence"/>
</dbReference>
<feature type="transmembrane region" description="Helical" evidence="1">
    <location>
        <begin position="12"/>
        <end position="40"/>
    </location>
</feature>
<keyword evidence="1" id="KW-1133">Transmembrane helix</keyword>
<keyword evidence="3" id="KW-1185">Reference proteome</keyword>
<dbReference type="AlphaFoldDB" id="A0A091BJP9"/>
<comment type="caution">
    <text evidence="2">The sequence shown here is derived from an EMBL/GenBank/DDBJ whole genome shotgun (WGS) entry which is preliminary data.</text>
</comment>
<gene>
    <name evidence="2" type="ORF">P873_04545</name>
</gene>
<evidence type="ECO:0000256" key="1">
    <source>
        <dbReference type="SAM" id="Phobius"/>
    </source>
</evidence>
<evidence type="ECO:0000313" key="2">
    <source>
        <dbReference type="EMBL" id="KFN51019.1"/>
    </source>
</evidence>
<organism evidence="2 3">
    <name type="scientific">Arenimonas composti TR7-09 = DSM 18010</name>
    <dbReference type="NCBI Taxonomy" id="1121013"/>
    <lineage>
        <taxon>Bacteria</taxon>
        <taxon>Pseudomonadati</taxon>
        <taxon>Pseudomonadota</taxon>
        <taxon>Gammaproteobacteria</taxon>
        <taxon>Lysobacterales</taxon>
        <taxon>Lysobacteraceae</taxon>
        <taxon>Arenimonas</taxon>
    </lineage>
</organism>
<reference evidence="2 3" key="1">
    <citation type="submission" date="2013-09" db="EMBL/GenBank/DDBJ databases">
        <title>Genome sequencing of Arenimonas composti.</title>
        <authorList>
            <person name="Chen F."/>
            <person name="Wang G."/>
        </authorList>
    </citation>
    <scope>NUCLEOTIDE SEQUENCE [LARGE SCALE GENOMIC DNA]</scope>
    <source>
        <strain evidence="2 3">TR7-09</strain>
    </source>
</reference>
<dbReference type="InterPro" id="IPR008620">
    <property type="entry name" value="FixH"/>
</dbReference>
<evidence type="ECO:0008006" key="4">
    <source>
        <dbReference type="Google" id="ProtNLM"/>
    </source>
</evidence>
<evidence type="ECO:0000313" key="3">
    <source>
        <dbReference type="Proteomes" id="UP000029391"/>
    </source>
</evidence>
<name>A0A091BJP9_9GAMM</name>
<dbReference type="STRING" id="1121013.GCA_000426365_01495"/>
<proteinExistence type="predicted"/>
<dbReference type="EMBL" id="AWXU01000010">
    <property type="protein sequence ID" value="KFN51019.1"/>
    <property type="molecule type" value="Genomic_DNA"/>
</dbReference>
<accession>A0A091BJP9</accession>
<sequence length="168" mass="18166">MNASARRWYREPVTWLLVGLPLVGVIATLALLGVGAGLSFDSAPDDVRRSAQVQQRDLAADERALALGHRVTAHLRGDGAFEIALDGLPDGDYALELVHPLEARLDRRIEVARGAGVVTVADFDRTIAWRLRLAPADGHWRIVGRWDPSAPAADVVLQPAFAAAEPPR</sequence>